<feature type="domain" description="Cupin type-2" evidence="2">
    <location>
        <begin position="50"/>
        <end position="119"/>
    </location>
</feature>
<feature type="signal peptide" evidence="1">
    <location>
        <begin position="1"/>
        <end position="22"/>
    </location>
</feature>
<name>A0ABS1FWX8_9FLAO</name>
<protein>
    <submittedName>
        <fullName evidence="3">Cupin domain-containing protein</fullName>
    </submittedName>
</protein>
<sequence>MNNIIKSATIAISMLSSVTIMAQQNQISRKVLLKTAINQNITSTEIQEIKFVAGQTAPEHLHPCPVLGIINSGEAVFQIDGQQKIILHEGDAFYEPKNVKILHFDNASTEKPLIFTAVYLKEGNEENIQFLKK</sequence>
<keyword evidence="1" id="KW-0732">Signal</keyword>
<evidence type="ECO:0000259" key="2">
    <source>
        <dbReference type="Pfam" id="PF07883"/>
    </source>
</evidence>
<dbReference type="InterPro" id="IPR013096">
    <property type="entry name" value="Cupin_2"/>
</dbReference>
<dbReference type="InterPro" id="IPR014710">
    <property type="entry name" value="RmlC-like_jellyroll"/>
</dbReference>
<evidence type="ECO:0000256" key="1">
    <source>
        <dbReference type="SAM" id="SignalP"/>
    </source>
</evidence>
<keyword evidence="4" id="KW-1185">Reference proteome</keyword>
<dbReference type="Pfam" id="PF07883">
    <property type="entry name" value="Cupin_2"/>
    <property type="match status" value="1"/>
</dbReference>
<dbReference type="RefSeq" id="WP_200246809.1">
    <property type="nucleotide sequence ID" value="NZ_JAENHK010000010.1"/>
</dbReference>
<dbReference type="PANTHER" id="PTHR38599:SF1">
    <property type="entry name" value="CUPIN DOMAIN PROTEIN (AFU_ORTHOLOGUE AFUA_3G13620)"/>
    <property type="match status" value="1"/>
</dbReference>
<comment type="caution">
    <text evidence="3">The sequence shown here is derived from an EMBL/GenBank/DDBJ whole genome shotgun (WGS) entry which is preliminary data.</text>
</comment>
<dbReference type="Gene3D" id="2.60.120.10">
    <property type="entry name" value="Jelly Rolls"/>
    <property type="match status" value="1"/>
</dbReference>
<feature type="chain" id="PRO_5047328694" evidence="1">
    <location>
        <begin position="23"/>
        <end position="133"/>
    </location>
</feature>
<accession>A0ABS1FWX8</accession>
<evidence type="ECO:0000313" key="4">
    <source>
        <dbReference type="Proteomes" id="UP000628669"/>
    </source>
</evidence>
<proteinExistence type="predicted"/>
<dbReference type="InterPro" id="IPR011051">
    <property type="entry name" value="RmlC_Cupin_sf"/>
</dbReference>
<dbReference type="SUPFAM" id="SSF51182">
    <property type="entry name" value="RmlC-like cupins"/>
    <property type="match status" value="1"/>
</dbReference>
<dbReference type="PANTHER" id="PTHR38599">
    <property type="entry name" value="CUPIN DOMAIN PROTEIN (AFU_ORTHOLOGUE AFUA_3G13620)"/>
    <property type="match status" value="1"/>
</dbReference>
<organism evidence="3 4">
    <name type="scientific">Chryseobacterium paridis</name>
    <dbReference type="NCBI Taxonomy" id="2800328"/>
    <lineage>
        <taxon>Bacteria</taxon>
        <taxon>Pseudomonadati</taxon>
        <taxon>Bacteroidota</taxon>
        <taxon>Flavobacteriia</taxon>
        <taxon>Flavobacteriales</taxon>
        <taxon>Weeksellaceae</taxon>
        <taxon>Chryseobacterium group</taxon>
        <taxon>Chryseobacterium</taxon>
    </lineage>
</organism>
<gene>
    <name evidence="3" type="ORF">JHL15_14370</name>
</gene>
<reference evidence="4" key="1">
    <citation type="submission" date="2021-01" db="EMBL/GenBank/DDBJ databases">
        <title>Genome public.</title>
        <authorList>
            <person name="Liu C."/>
            <person name="Sun Q."/>
        </authorList>
    </citation>
    <scope>NUCLEOTIDE SEQUENCE [LARGE SCALE GENOMIC DNA]</scope>
    <source>
        <strain evidence="4">YIM B02567</strain>
    </source>
</reference>
<evidence type="ECO:0000313" key="3">
    <source>
        <dbReference type="EMBL" id="MBK1896950.1"/>
    </source>
</evidence>
<dbReference type="EMBL" id="JAENHK010000010">
    <property type="protein sequence ID" value="MBK1896950.1"/>
    <property type="molecule type" value="Genomic_DNA"/>
</dbReference>
<dbReference type="Proteomes" id="UP000628669">
    <property type="component" value="Unassembled WGS sequence"/>
</dbReference>